<organism evidence="1 2">
    <name type="scientific">Parasponia andersonii</name>
    <name type="common">Sponia andersonii</name>
    <dbReference type="NCBI Taxonomy" id="3476"/>
    <lineage>
        <taxon>Eukaryota</taxon>
        <taxon>Viridiplantae</taxon>
        <taxon>Streptophyta</taxon>
        <taxon>Embryophyta</taxon>
        <taxon>Tracheophyta</taxon>
        <taxon>Spermatophyta</taxon>
        <taxon>Magnoliopsida</taxon>
        <taxon>eudicotyledons</taxon>
        <taxon>Gunneridae</taxon>
        <taxon>Pentapetalae</taxon>
        <taxon>rosids</taxon>
        <taxon>fabids</taxon>
        <taxon>Rosales</taxon>
        <taxon>Cannabaceae</taxon>
        <taxon>Parasponia</taxon>
    </lineage>
</organism>
<proteinExistence type="predicted"/>
<comment type="caution">
    <text evidence="1">The sequence shown here is derived from an EMBL/GenBank/DDBJ whole genome shotgun (WGS) entry which is preliminary data.</text>
</comment>
<keyword evidence="2" id="KW-1185">Reference proteome</keyword>
<gene>
    <name evidence="1" type="ORF">PanWU01x14_165020</name>
</gene>
<evidence type="ECO:0000313" key="1">
    <source>
        <dbReference type="EMBL" id="PON58612.1"/>
    </source>
</evidence>
<dbReference type="AlphaFoldDB" id="A0A2P5CC41"/>
<protein>
    <submittedName>
        <fullName evidence="1">Uncharacterized protein</fullName>
    </submittedName>
</protein>
<accession>A0A2P5CC41</accession>
<reference evidence="2" key="1">
    <citation type="submission" date="2016-06" db="EMBL/GenBank/DDBJ databases">
        <title>Parallel loss of symbiosis genes in relatives of nitrogen-fixing non-legume Parasponia.</title>
        <authorList>
            <person name="Van Velzen R."/>
            <person name="Holmer R."/>
            <person name="Bu F."/>
            <person name="Rutten L."/>
            <person name="Van Zeijl A."/>
            <person name="Liu W."/>
            <person name="Santuari L."/>
            <person name="Cao Q."/>
            <person name="Sharma T."/>
            <person name="Shen D."/>
            <person name="Roswanjaya Y."/>
            <person name="Wardhani T."/>
            <person name="Kalhor M.S."/>
            <person name="Jansen J."/>
            <person name="Van den Hoogen J."/>
            <person name="Gungor B."/>
            <person name="Hartog M."/>
            <person name="Hontelez J."/>
            <person name="Verver J."/>
            <person name="Yang W.-C."/>
            <person name="Schijlen E."/>
            <person name="Repin R."/>
            <person name="Schilthuizen M."/>
            <person name="Schranz E."/>
            <person name="Heidstra R."/>
            <person name="Miyata K."/>
            <person name="Fedorova E."/>
            <person name="Kohlen W."/>
            <person name="Bisseling T."/>
            <person name="Smit S."/>
            <person name="Geurts R."/>
        </authorList>
    </citation>
    <scope>NUCLEOTIDE SEQUENCE [LARGE SCALE GENOMIC DNA]</scope>
    <source>
        <strain evidence="2">cv. WU1-14</strain>
    </source>
</reference>
<name>A0A2P5CC41_PARAD</name>
<dbReference type="Proteomes" id="UP000237105">
    <property type="component" value="Unassembled WGS sequence"/>
</dbReference>
<sequence>FLCLNADWEKNVVLIKSLRTGDTRYKNRGIGKAWRIQVQLRIADDLLAKNVARQKLTIMKVTEMKSEMIPHINLHGKAQNISLFVNRDIRIAKKSIIAVEEADMAMAFDMKRMTCTVSFSLLDLTSKAA</sequence>
<evidence type="ECO:0000313" key="2">
    <source>
        <dbReference type="Proteomes" id="UP000237105"/>
    </source>
</evidence>
<dbReference type="EMBL" id="JXTB01000147">
    <property type="protein sequence ID" value="PON58612.1"/>
    <property type="molecule type" value="Genomic_DNA"/>
</dbReference>
<feature type="non-terminal residue" evidence="1">
    <location>
        <position position="1"/>
    </location>
</feature>